<keyword evidence="2 6" id="KW-0812">Transmembrane</keyword>
<comment type="caution">
    <text evidence="8">The sequence shown here is derived from an EMBL/GenBank/DDBJ whole genome shotgun (WGS) entry which is preliminary data.</text>
</comment>
<keyword evidence="3 6" id="KW-1133">Transmembrane helix</keyword>
<dbReference type="CDD" id="cd06530">
    <property type="entry name" value="S26_SPase_I"/>
    <property type="match status" value="1"/>
</dbReference>
<dbReference type="EMBL" id="JBHSDJ010000131">
    <property type="protein sequence ID" value="MFC4249269.1"/>
    <property type="molecule type" value="Genomic_DNA"/>
</dbReference>
<feature type="domain" description="Peptidase S26" evidence="7">
    <location>
        <begin position="18"/>
        <end position="86"/>
    </location>
</feature>
<dbReference type="NCBIfam" id="TIGR02228">
    <property type="entry name" value="sigpep_I_arch"/>
    <property type="match status" value="1"/>
</dbReference>
<dbReference type="Proteomes" id="UP001595821">
    <property type="component" value="Unassembled WGS sequence"/>
</dbReference>
<dbReference type="PRINTS" id="PR00728">
    <property type="entry name" value="SIGNALPTASE"/>
</dbReference>
<reference evidence="8 9" key="1">
    <citation type="journal article" date="2014" name="Int. J. Syst. Evol. Microbiol.">
        <title>Complete genome sequence of Corynebacterium casei LMG S-19264T (=DSM 44701T), isolated from a smear-ripened cheese.</title>
        <authorList>
            <consortium name="US DOE Joint Genome Institute (JGI-PGF)"/>
            <person name="Walter F."/>
            <person name="Albersmeier A."/>
            <person name="Kalinowski J."/>
            <person name="Ruckert C."/>
        </authorList>
    </citation>
    <scope>NUCLEOTIDE SEQUENCE [LARGE SCALE GENOMIC DNA]</scope>
    <source>
        <strain evidence="8 9">IBRC-M 10912</strain>
    </source>
</reference>
<name>A0ABD5P4T5_9EURY</name>
<feature type="region of interest" description="Disordered" evidence="5">
    <location>
        <begin position="249"/>
        <end position="282"/>
    </location>
</feature>
<dbReference type="InterPro" id="IPR019533">
    <property type="entry name" value="Peptidase_S26"/>
</dbReference>
<keyword evidence="4 6" id="KW-0472">Membrane</keyword>
<organism evidence="8 9">
    <name type="scientific">Natribaculum luteum</name>
    <dbReference type="NCBI Taxonomy" id="1586232"/>
    <lineage>
        <taxon>Archaea</taxon>
        <taxon>Methanobacteriati</taxon>
        <taxon>Methanobacteriota</taxon>
        <taxon>Stenosarchaea group</taxon>
        <taxon>Halobacteria</taxon>
        <taxon>Halobacteriales</taxon>
        <taxon>Natrialbaceae</taxon>
        <taxon>Natribaculum</taxon>
    </lineage>
</organism>
<dbReference type="SUPFAM" id="SSF51306">
    <property type="entry name" value="LexA/Signal peptidase"/>
    <property type="match status" value="1"/>
</dbReference>
<dbReference type="PANTHER" id="PTHR10806">
    <property type="entry name" value="SIGNAL PEPTIDASE COMPLEX CATALYTIC SUBUNIT SEC11"/>
    <property type="match status" value="1"/>
</dbReference>
<dbReference type="Pfam" id="PF10502">
    <property type="entry name" value="Peptidase_S26"/>
    <property type="match status" value="1"/>
</dbReference>
<dbReference type="InterPro" id="IPR036286">
    <property type="entry name" value="LexA/Signal_pep-like_sf"/>
</dbReference>
<evidence type="ECO:0000256" key="4">
    <source>
        <dbReference type="ARBA" id="ARBA00023136"/>
    </source>
</evidence>
<dbReference type="EC" id="3.4.21.89" evidence="8"/>
<comment type="subcellular location">
    <subcellularLocation>
        <location evidence="1">Membrane</location>
    </subcellularLocation>
</comment>
<protein>
    <submittedName>
        <fullName evidence="8">Signal peptidase I</fullName>
        <ecNumber evidence="8">3.4.21.89</ecNumber>
    </submittedName>
</protein>
<feature type="transmembrane region" description="Helical" evidence="6">
    <location>
        <begin position="220"/>
        <end position="239"/>
    </location>
</feature>
<evidence type="ECO:0000313" key="8">
    <source>
        <dbReference type="EMBL" id="MFC4249269.1"/>
    </source>
</evidence>
<dbReference type="Gene3D" id="2.10.109.10">
    <property type="entry name" value="Umud Fragment, subunit A"/>
    <property type="match status" value="1"/>
</dbReference>
<evidence type="ECO:0000256" key="3">
    <source>
        <dbReference type="ARBA" id="ARBA00022989"/>
    </source>
</evidence>
<feature type="transmembrane region" description="Helical" evidence="6">
    <location>
        <begin position="112"/>
        <end position="132"/>
    </location>
</feature>
<sequence length="282" mass="29315">MNTRQVANVLGSVLLIALVVPFVVYAVPGVVGAEYSFVVLSGSMEPTIEPGDVVVVDERAPTAIADGDVITFTRGDAKTPVTHRVVDVRETETGPVFETKGDANDDVDSTPIPAANVIGVVVFTIPYIGYVIRATNSTIGFVLLVAVPLSLLVLTELWALVRHGSETTESNGRVATDSTVSSADAAVTITANDLLLSTGVLALVTPYAVYVALELQTTLTTAVAFASAFSLLAVGGLWLSMRLSAGEGDTASTSAREAEPPEPTTETAHPTADGGTLEEDDR</sequence>
<dbReference type="AlphaFoldDB" id="A0ABD5P4T5"/>
<dbReference type="RefSeq" id="WP_246972514.1">
    <property type="nucleotide sequence ID" value="NZ_CP095397.1"/>
</dbReference>
<evidence type="ECO:0000256" key="5">
    <source>
        <dbReference type="SAM" id="MobiDB-lite"/>
    </source>
</evidence>
<feature type="transmembrane region" description="Helical" evidence="6">
    <location>
        <begin position="139"/>
        <end position="161"/>
    </location>
</feature>
<evidence type="ECO:0000256" key="1">
    <source>
        <dbReference type="ARBA" id="ARBA00004370"/>
    </source>
</evidence>
<evidence type="ECO:0000256" key="6">
    <source>
        <dbReference type="SAM" id="Phobius"/>
    </source>
</evidence>
<evidence type="ECO:0000313" key="9">
    <source>
        <dbReference type="Proteomes" id="UP001595821"/>
    </source>
</evidence>
<dbReference type="GO" id="GO:0009003">
    <property type="term" value="F:signal peptidase activity"/>
    <property type="evidence" value="ECO:0007669"/>
    <property type="project" value="UniProtKB-EC"/>
</dbReference>
<dbReference type="InterPro" id="IPR001733">
    <property type="entry name" value="Peptidase_S26B"/>
</dbReference>
<dbReference type="GO" id="GO:0016020">
    <property type="term" value="C:membrane"/>
    <property type="evidence" value="ECO:0007669"/>
    <property type="project" value="UniProtKB-SubCell"/>
</dbReference>
<evidence type="ECO:0000259" key="7">
    <source>
        <dbReference type="Pfam" id="PF10502"/>
    </source>
</evidence>
<dbReference type="PANTHER" id="PTHR10806:SF6">
    <property type="entry name" value="SIGNAL PEPTIDASE COMPLEX CATALYTIC SUBUNIT SEC11"/>
    <property type="match status" value="1"/>
</dbReference>
<accession>A0ABD5P4T5</accession>
<dbReference type="GeneID" id="71853047"/>
<evidence type="ECO:0000256" key="2">
    <source>
        <dbReference type="ARBA" id="ARBA00022692"/>
    </source>
</evidence>
<proteinExistence type="predicted"/>
<gene>
    <name evidence="8" type="ORF">ACFOZ7_20445</name>
</gene>
<keyword evidence="8" id="KW-0378">Hydrolase</keyword>
<feature type="transmembrane region" description="Helical" evidence="6">
    <location>
        <begin position="194"/>
        <end position="213"/>
    </location>
</feature>